<sequence length="194" mass="22166">MVKVGRLIKPVQQLCYAHGIQLAVVDVLYKQNYSLSKALNEEMSVQNKAVDEGTDENHESDLANENLDNDEDCSFDLSFPTSGKTNLDMKLVIRKLENLNKSLAQKLVVWLRDRIAERTKFMHDETFDLPSKNVIRKEIKTIVERLEFKENYVKNTATADDSEEDVPLANLESNSAVLAVPMSLQEKLDQFENF</sequence>
<keyword evidence="2" id="KW-1185">Reference proteome</keyword>
<comment type="caution">
    <text evidence="1">The sequence shown here is derived from an EMBL/GenBank/DDBJ whole genome shotgun (WGS) entry which is preliminary data.</text>
</comment>
<organism evidence="1 2">
    <name type="scientific">Ignelater luminosus</name>
    <name type="common">Cucubano</name>
    <name type="synonym">Pyrophorus luminosus</name>
    <dbReference type="NCBI Taxonomy" id="2038154"/>
    <lineage>
        <taxon>Eukaryota</taxon>
        <taxon>Metazoa</taxon>
        <taxon>Ecdysozoa</taxon>
        <taxon>Arthropoda</taxon>
        <taxon>Hexapoda</taxon>
        <taxon>Insecta</taxon>
        <taxon>Pterygota</taxon>
        <taxon>Neoptera</taxon>
        <taxon>Endopterygota</taxon>
        <taxon>Coleoptera</taxon>
        <taxon>Polyphaga</taxon>
        <taxon>Elateriformia</taxon>
        <taxon>Elateroidea</taxon>
        <taxon>Elateridae</taxon>
        <taxon>Agrypninae</taxon>
        <taxon>Pyrophorini</taxon>
        <taxon>Ignelater</taxon>
    </lineage>
</organism>
<evidence type="ECO:0000313" key="2">
    <source>
        <dbReference type="Proteomes" id="UP000801492"/>
    </source>
</evidence>
<accession>A0A8K0G5U6</accession>
<reference evidence="1" key="1">
    <citation type="submission" date="2019-08" db="EMBL/GenBank/DDBJ databases">
        <title>The genome of the North American firefly Photinus pyralis.</title>
        <authorList>
            <consortium name="Photinus pyralis genome working group"/>
            <person name="Fallon T.R."/>
            <person name="Sander Lower S.E."/>
            <person name="Weng J.-K."/>
        </authorList>
    </citation>
    <scope>NUCLEOTIDE SEQUENCE</scope>
    <source>
        <strain evidence="1">TRF0915ILg1</strain>
        <tissue evidence="1">Whole body</tissue>
    </source>
</reference>
<dbReference type="OrthoDB" id="8124016at2759"/>
<gene>
    <name evidence="1" type="ORF">ILUMI_13419</name>
</gene>
<protein>
    <submittedName>
        <fullName evidence="1">Uncharacterized protein</fullName>
    </submittedName>
</protein>
<name>A0A8K0G5U6_IGNLU</name>
<dbReference type="AlphaFoldDB" id="A0A8K0G5U6"/>
<dbReference type="Proteomes" id="UP000801492">
    <property type="component" value="Unassembled WGS sequence"/>
</dbReference>
<evidence type="ECO:0000313" key="1">
    <source>
        <dbReference type="EMBL" id="KAF2892755.1"/>
    </source>
</evidence>
<dbReference type="EMBL" id="VTPC01008513">
    <property type="protein sequence ID" value="KAF2892755.1"/>
    <property type="molecule type" value="Genomic_DNA"/>
</dbReference>
<proteinExistence type="predicted"/>